<dbReference type="AlphaFoldDB" id="A0A3D1JHA6"/>
<evidence type="ECO:0000256" key="1">
    <source>
        <dbReference type="SAM" id="Phobius"/>
    </source>
</evidence>
<sequence>MLRGWARLPVVLAFLCGIILGVMGFPPQQQRAEFPLRIDDERVTLNRVGVLILPAYVWLGDDADIRFMIERGGEGDSFEGWIVSARLENLSTPEAREEFREPLVAGQPVSLRWTEEVKDRSTWQARLRLEVIPVDQTGKQGEGYVLLIRRIQLPVRSWLGLPASWWRGGAGIGLGICLIGWIWAVRRKGSHQSMLQ</sequence>
<comment type="caution">
    <text evidence="2">The sequence shown here is derived from an EMBL/GenBank/DDBJ whole genome shotgun (WGS) entry which is preliminary data.</text>
</comment>
<name>A0A3D1JHA6_9CHLR</name>
<accession>A0A3D1JHA6</accession>
<evidence type="ECO:0000313" key="2">
    <source>
        <dbReference type="EMBL" id="HCE17627.1"/>
    </source>
</evidence>
<keyword evidence="1" id="KW-0812">Transmembrane</keyword>
<evidence type="ECO:0000313" key="3">
    <source>
        <dbReference type="Proteomes" id="UP000264141"/>
    </source>
</evidence>
<organism evidence="2 3">
    <name type="scientific">Anaerolinea thermolimosa</name>
    <dbReference type="NCBI Taxonomy" id="229919"/>
    <lineage>
        <taxon>Bacteria</taxon>
        <taxon>Bacillati</taxon>
        <taxon>Chloroflexota</taxon>
        <taxon>Anaerolineae</taxon>
        <taxon>Anaerolineales</taxon>
        <taxon>Anaerolineaceae</taxon>
        <taxon>Anaerolinea</taxon>
    </lineage>
</organism>
<feature type="transmembrane region" description="Helical" evidence="1">
    <location>
        <begin position="165"/>
        <end position="185"/>
    </location>
</feature>
<reference evidence="2 3" key="1">
    <citation type="journal article" date="2018" name="Nat. Biotechnol.">
        <title>A standardized bacterial taxonomy based on genome phylogeny substantially revises the tree of life.</title>
        <authorList>
            <person name="Parks D.H."/>
            <person name="Chuvochina M."/>
            <person name="Waite D.W."/>
            <person name="Rinke C."/>
            <person name="Skarshewski A."/>
            <person name="Chaumeil P.A."/>
            <person name="Hugenholtz P."/>
        </authorList>
    </citation>
    <scope>NUCLEOTIDE SEQUENCE [LARGE SCALE GENOMIC DNA]</scope>
    <source>
        <strain evidence="2">UBA8781</strain>
    </source>
</reference>
<protein>
    <submittedName>
        <fullName evidence="2">Uncharacterized protein</fullName>
    </submittedName>
</protein>
<dbReference type="Proteomes" id="UP000264141">
    <property type="component" value="Unassembled WGS sequence"/>
</dbReference>
<keyword evidence="1" id="KW-0472">Membrane</keyword>
<dbReference type="STRING" id="229919.GCA_001050195_00636"/>
<gene>
    <name evidence="2" type="ORF">DEQ80_07185</name>
</gene>
<dbReference type="EMBL" id="DPBP01000029">
    <property type="protein sequence ID" value="HCE17627.1"/>
    <property type="molecule type" value="Genomic_DNA"/>
</dbReference>
<proteinExistence type="predicted"/>
<keyword evidence="1" id="KW-1133">Transmembrane helix</keyword>